<proteinExistence type="predicted"/>
<organism evidence="1 2">
    <name type="scientific">Rubellimicrobium aerolatum</name>
    <dbReference type="NCBI Taxonomy" id="490979"/>
    <lineage>
        <taxon>Bacteria</taxon>
        <taxon>Pseudomonadati</taxon>
        <taxon>Pseudomonadota</taxon>
        <taxon>Alphaproteobacteria</taxon>
        <taxon>Rhodobacterales</taxon>
        <taxon>Roseobacteraceae</taxon>
        <taxon>Rubellimicrobium</taxon>
    </lineage>
</organism>
<dbReference type="RefSeq" id="WP_209841767.1">
    <property type="nucleotide sequence ID" value="NZ_JAGGJP010000012.1"/>
</dbReference>
<evidence type="ECO:0000313" key="2">
    <source>
        <dbReference type="Proteomes" id="UP001596056"/>
    </source>
</evidence>
<accession>A0ABW0SEH8</accession>
<sequence length="99" mass="9324">MRIAILSGGLAIAAATCLALVPLGLAPHRTASGPMLVVASPLGGGAAARVAAAGGRLIGPASTSWAVLATGTTPEALQAAGAWMILDPAAIAAICGGGQ</sequence>
<evidence type="ECO:0000313" key="1">
    <source>
        <dbReference type="EMBL" id="MFC5567284.1"/>
    </source>
</evidence>
<dbReference type="EMBL" id="JBHSNA010000012">
    <property type="protein sequence ID" value="MFC5567284.1"/>
    <property type="molecule type" value="Genomic_DNA"/>
</dbReference>
<name>A0ABW0SEH8_9RHOB</name>
<protein>
    <submittedName>
        <fullName evidence="1">Uncharacterized protein</fullName>
    </submittedName>
</protein>
<dbReference type="Proteomes" id="UP001596056">
    <property type="component" value="Unassembled WGS sequence"/>
</dbReference>
<reference evidence="2" key="1">
    <citation type="journal article" date="2019" name="Int. J. Syst. Evol. Microbiol.">
        <title>The Global Catalogue of Microorganisms (GCM) 10K type strain sequencing project: providing services to taxonomists for standard genome sequencing and annotation.</title>
        <authorList>
            <consortium name="The Broad Institute Genomics Platform"/>
            <consortium name="The Broad Institute Genome Sequencing Center for Infectious Disease"/>
            <person name="Wu L."/>
            <person name="Ma J."/>
        </authorList>
    </citation>
    <scope>NUCLEOTIDE SEQUENCE [LARGE SCALE GENOMIC DNA]</scope>
    <source>
        <strain evidence="2">KACC 11588</strain>
    </source>
</reference>
<comment type="caution">
    <text evidence="1">The sequence shown here is derived from an EMBL/GenBank/DDBJ whole genome shotgun (WGS) entry which is preliminary data.</text>
</comment>
<keyword evidence="2" id="KW-1185">Reference proteome</keyword>
<gene>
    <name evidence="1" type="ORF">ACFPOC_12800</name>
</gene>